<name>A0A7S4BRL5_CHRCT</name>
<evidence type="ECO:0008006" key="2">
    <source>
        <dbReference type="Google" id="ProtNLM"/>
    </source>
</evidence>
<organism evidence="1">
    <name type="scientific">Chrysotila carterae</name>
    <name type="common">Marine alga</name>
    <name type="synonym">Syracosphaera carterae</name>
    <dbReference type="NCBI Taxonomy" id="13221"/>
    <lineage>
        <taxon>Eukaryota</taxon>
        <taxon>Haptista</taxon>
        <taxon>Haptophyta</taxon>
        <taxon>Prymnesiophyceae</taxon>
        <taxon>Isochrysidales</taxon>
        <taxon>Isochrysidaceae</taxon>
        <taxon>Chrysotila</taxon>
    </lineage>
</organism>
<dbReference type="EMBL" id="HBIZ01042619">
    <property type="protein sequence ID" value="CAE0774608.1"/>
    <property type="molecule type" value="Transcribed_RNA"/>
</dbReference>
<proteinExistence type="predicted"/>
<dbReference type="InterPro" id="IPR027417">
    <property type="entry name" value="P-loop_NTPase"/>
</dbReference>
<gene>
    <name evidence="1" type="ORF">PCAR00345_LOCUS27242</name>
</gene>
<evidence type="ECO:0000313" key="1">
    <source>
        <dbReference type="EMBL" id="CAE0774608.1"/>
    </source>
</evidence>
<protein>
    <recommendedName>
        <fullName evidence="2">(d)CMP kinase</fullName>
    </recommendedName>
</protein>
<accession>A0A7S4BRL5</accession>
<reference evidence="1" key="1">
    <citation type="submission" date="2021-01" db="EMBL/GenBank/DDBJ databases">
        <authorList>
            <person name="Corre E."/>
            <person name="Pelletier E."/>
            <person name="Niang G."/>
            <person name="Scheremetjew M."/>
            <person name="Finn R."/>
            <person name="Kale V."/>
            <person name="Holt S."/>
            <person name="Cochrane G."/>
            <person name="Meng A."/>
            <person name="Brown T."/>
            <person name="Cohen L."/>
        </authorList>
    </citation>
    <scope>NUCLEOTIDE SEQUENCE</scope>
    <source>
        <strain evidence="1">CCMP645</strain>
    </source>
</reference>
<dbReference type="Gene3D" id="3.40.50.300">
    <property type="entry name" value="P-loop containing nucleotide triphosphate hydrolases"/>
    <property type="match status" value="1"/>
</dbReference>
<sequence length="351" mass="37445">MGSVGAFCQDSGAAPRRLLGYLKDFAMNFPYGKDYYAQPKLLPLSKSLLEKGDDSTSNAIIAAFESDPEFASFSQKEMEGIMARDAEDGEKLAAGIREAIAKGVVEAEPPVEPVCKIDVAGKSADMVAAEIVEKLGDAVKEGCVLVLQGLSGTGKGTTVSKLESVLPRAVSWSNGNVFRSLTLLAVSHCEAKGTPFGPEALTPELLAELVKCLHFGKFNGKFDIRISGKGHELLVSEVANTTLKEPRVGKNIPTVAKLTQGEVIKFAGGAAETMRADGMNVLMEGRAQTLDYVRTPHRFELTLAQPLIIGQRRAAQRMMAAALVALKDQPEPTPELVKAALKGELTKMAEA</sequence>
<dbReference type="AlphaFoldDB" id="A0A7S4BRL5"/>